<feature type="transmembrane region" description="Helical" evidence="1">
    <location>
        <begin position="207"/>
        <end position="228"/>
    </location>
</feature>
<organism evidence="2 3">
    <name type="scientific">Methylocaldum marinum</name>
    <dbReference type="NCBI Taxonomy" id="1432792"/>
    <lineage>
        <taxon>Bacteria</taxon>
        <taxon>Pseudomonadati</taxon>
        <taxon>Pseudomonadota</taxon>
        <taxon>Gammaproteobacteria</taxon>
        <taxon>Methylococcales</taxon>
        <taxon>Methylococcaceae</taxon>
        <taxon>Methylocaldum</taxon>
    </lineage>
</organism>
<dbReference type="Pfam" id="PF03929">
    <property type="entry name" value="PepSY_TM"/>
    <property type="match status" value="1"/>
</dbReference>
<gene>
    <name evidence="2" type="ORF">sS8_0183</name>
</gene>
<reference evidence="2 3" key="1">
    <citation type="submission" date="2016-12" db="EMBL/GenBank/DDBJ databases">
        <title>Genome sequencing of Methylocaldum marinum.</title>
        <authorList>
            <person name="Takeuchi M."/>
            <person name="Kamagata Y."/>
            <person name="Hiraoka S."/>
            <person name="Oshima K."/>
            <person name="Hattori M."/>
            <person name="Iwasaki W."/>
        </authorList>
    </citation>
    <scope>NUCLEOTIDE SEQUENCE [LARGE SCALE GENOMIC DNA]</scope>
    <source>
        <strain evidence="2 3">S8</strain>
    </source>
</reference>
<dbReference type="Proteomes" id="UP000266313">
    <property type="component" value="Chromosome"/>
</dbReference>
<evidence type="ECO:0000256" key="1">
    <source>
        <dbReference type="SAM" id="Phobius"/>
    </source>
</evidence>
<proteinExistence type="predicted"/>
<evidence type="ECO:0000313" key="3">
    <source>
        <dbReference type="Proteomes" id="UP000266313"/>
    </source>
</evidence>
<keyword evidence="3" id="KW-1185">Reference proteome</keyword>
<dbReference type="PANTHER" id="PTHR34219">
    <property type="entry name" value="IRON-REGULATED INNER MEMBRANE PROTEIN-RELATED"/>
    <property type="match status" value="1"/>
</dbReference>
<keyword evidence="1" id="KW-0472">Membrane</keyword>
<dbReference type="OrthoDB" id="9776609at2"/>
<keyword evidence="1" id="KW-1133">Transmembrane helix</keyword>
<feature type="transmembrane region" description="Helical" evidence="1">
    <location>
        <begin position="352"/>
        <end position="374"/>
    </location>
</feature>
<keyword evidence="1" id="KW-0812">Transmembrane</keyword>
<sequence>MSDRPDNRIARFRLRPIWLKVHLWLGLSVGAVWVLMGLTGAVNVFRWDIDEWLNPELIVAEPGDTRKSLDEILAALRAAHPERNGIWSLEMPRHEAGMILARQMGKKADGSSEILFVSVNPYTADIVANRIYSDFSFLITWIYDLHSTFFLGSAGFKLAGVFGLVLMITLATGVYLWWPRGNNWRAALAFKRGAGVERSIFDIHKLFGIYGLAVLFTIAFSGTCLVFRDYVRSAVALVSPIYGNFSPAPAPPEGLKSVPVADVAPITLEHAAAVAGSIFPDARVRFVKTPGGPEGFHAIQMRQPGEASLFFTTTTVWVDQFSGEVLAVRDPNRFTAGETFLNLMWPLHNGEALGLAGRILVCIAGFLPLVLYLTGLSRWLQKRKATRRLEGRIAKAASKAAPIE</sequence>
<dbReference type="RefSeq" id="WP_119627992.1">
    <property type="nucleotide sequence ID" value="NZ_AP017928.1"/>
</dbReference>
<accession>A0A286P3C9</accession>
<protein>
    <submittedName>
        <fullName evidence="2">PepSY-associated TM helix family</fullName>
    </submittedName>
</protein>
<dbReference type="AlphaFoldDB" id="A0A286P3C9"/>
<feature type="transmembrane region" description="Helical" evidence="1">
    <location>
        <begin position="158"/>
        <end position="178"/>
    </location>
</feature>
<feature type="transmembrane region" description="Helical" evidence="1">
    <location>
        <begin position="21"/>
        <end position="45"/>
    </location>
</feature>
<dbReference type="EMBL" id="AP017928">
    <property type="protein sequence ID" value="BBA32151.1"/>
    <property type="molecule type" value="Genomic_DNA"/>
</dbReference>
<evidence type="ECO:0000313" key="2">
    <source>
        <dbReference type="EMBL" id="BBA32151.1"/>
    </source>
</evidence>
<dbReference type="KEGG" id="mmai:sS8_0183"/>
<dbReference type="InterPro" id="IPR005625">
    <property type="entry name" value="PepSY-ass_TM"/>
</dbReference>
<name>A0A286P3C9_9GAMM</name>